<feature type="transmembrane region" description="Helical" evidence="1">
    <location>
        <begin position="52"/>
        <end position="75"/>
    </location>
</feature>
<feature type="transmembrane region" description="Helical" evidence="1">
    <location>
        <begin position="134"/>
        <end position="156"/>
    </location>
</feature>
<dbReference type="EMBL" id="QNGE01002866">
    <property type="protein sequence ID" value="KAA3674860.1"/>
    <property type="molecule type" value="Genomic_DNA"/>
</dbReference>
<comment type="caution">
    <text evidence="2">The sequence shown here is derived from an EMBL/GenBank/DDBJ whole genome shotgun (WGS) entry which is preliminary data.</text>
</comment>
<keyword evidence="1" id="KW-0472">Membrane</keyword>
<protein>
    <recommendedName>
        <fullName evidence="4">G-protein coupled receptors family 1 profile domain-containing protein</fullName>
    </recommendedName>
</protein>
<keyword evidence="3" id="KW-1185">Reference proteome</keyword>
<evidence type="ECO:0000256" key="1">
    <source>
        <dbReference type="SAM" id="Phobius"/>
    </source>
</evidence>
<evidence type="ECO:0000313" key="3">
    <source>
        <dbReference type="Proteomes" id="UP000324629"/>
    </source>
</evidence>
<feature type="non-terminal residue" evidence="2">
    <location>
        <position position="480"/>
    </location>
</feature>
<keyword evidence="1" id="KW-1133">Transmembrane helix</keyword>
<accession>A0A5J4NHE1</accession>
<dbReference type="Gene3D" id="1.20.1070.10">
    <property type="entry name" value="Rhodopsin 7-helix transmembrane proteins"/>
    <property type="match status" value="1"/>
</dbReference>
<feature type="transmembrane region" description="Helical" evidence="1">
    <location>
        <begin position="220"/>
        <end position="246"/>
    </location>
</feature>
<dbReference type="AlphaFoldDB" id="A0A5J4NHE1"/>
<feature type="transmembrane region" description="Helical" evidence="1">
    <location>
        <begin position="87"/>
        <end position="109"/>
    </location>
</feature>
<sequence>MNIFANNTDGVPLVDAATAEQPCEMQLIYDSLQITLNPLAKCGLMIYVASEIIALTTIPIVILGTVGNLILLILLFCSSQKDIRLRIWGAALCVFDILSVNIIGLLHGMHEFGYRWWGWHNNNLEGNDHVRCKFFRLAITYLKTTRINLILFNLFTETCCQSEADQLTLEIKTITSAYLGLALLLSLILSSPTALIYGLWELHGRFQCLPDPSWASAYHAFYAVHHMLFCDGLFQCICVLSLCTLLRRKLHRQQHLHYLMRSNIKDGRLFGELLSQIEFQLNHKFNSRRILLLQSSFIGLARLVYCCVCLLLESLLFSVNGFGSQNISDRLQIWAKFSVANVFAFIELLFTTFTYVWWHQNSPQLRSLVGTQMIKTLLCIGRGRSFLPYGKRRVRTLPQVQQPTNTQPYDLEAMTEVEATAFAVKCQKQKLINKYRVVFRYGSKERKCIKPVITTFSGSRRSGSIESFGDVSMGSISHYQ</sequence>
<reference evidence="2 3" key="1">
    <citation type="journal article" date="2019" name="Gigascience">
        <title>Whole-genome sequence of the oriental lung fluke Paragonimus westermani.</title>
        <authorList>
            <person name="Oey H."/>
            <person name="Zakrzewski M."/>
            <person name="Narain K."/>
            <person name="Devi K.R."/>
            <person name="Agatsuma T."/>
            <person name="Nawaratna S."/>
            <person name="Gobert G.N."/>
            <person name="Jones M.K."/>
            <person name="Ragan M.A."/>
            <person name="McManus D.P."/>
            <person name="Krause L."/>
        </authorList>
    </citation>
    <scope>NUCLEOTIDE SEQUENCE [LARGE SCALE GENOMIC DNA]</scope>
    <source>
        <strain evidence="2 3">IND2009</strain>
    </source>
</reference>
<dbReference type="Proteomes" id="UP000324629">
    <property type="component" value="Unassembled WGS sequence"/>
</dbReference>
<feature type="transmembrane region" description="Helical" evidence="1">
    <location>
        <begin position="337"/>
        <end position="358"/>
    </location>
</feature>
<organism evidence="2 3">
    <name type="scientific">Paragonimus westermani</name>
    <dbReference type="NCBI Taxonomy" id="34504"/>
    <lineage>
        <taxon>Eukaryota</taxon>
        <taxon>Metazoa</taxon>
        <taxon>Spiralia</taxon>
        <taxon>Lophotrochozoa</taxon>
        <taxon>Platyhelminthes</taxon>
        <taxon>Trematoda</taxon>
        <taxon>Digenea</taxon>
        <taxon>Plagiorchiida</taxon>
        <taxon>Troglotremata</taxon>
        <taxon>Troglotrematidae</taxon>
        <taxon>Paragonimus</taxon>
    </lineage>
</organism>
<gene>
    <name evidence="2" type="ORF">DEA37_0000953</name>
</gene>
<evidence type="ECO:0000313" key="2">
    <source>
        <dbReference type="EMBL" id="KAA3674860.1"/>
    </source>
</evidence>
<proteinExistence type="predicted"/>
<evidence type="ECO:0008006" key="4">
    <source>
        <dbReference type="Google" id="ProtNLM"/>
    </source>
</evidence>
<name>A0A5J4NHE1_9TREM</name>
<feature type="transmembrane region" description="Helical" evidence="1">
    <location>
        <begin position="177"/>
        <end position="200"/>
    </location>
</feature>
<feature type="transmembrane region" description="Helical" evidence="1">
    <location>
        <begin position="290"/>
        <end position="317"/>
    </location>
</feature>
<keyword evidence="1" id="KW-0812">Transmembrane</keyword>